<dbReference type="RefSeq" id="WP_380773964.1">
    <property type="nucleotide sequence ID" value="NZ_JBHUEO010000029.1"/>
</dbReference>
<sequence>MSHFSYIFYAQEVISGPGSIQKIKDQIDRFQLKNVMLSTTKGCTSRGCTRFIQEVLGDRLSLVYDEVLPHVQDFQVEEALRRAVKHEIDGIIGLGGGSAIGMAKALSHALEKSKTANEKLDGTPTAQPLIPVIAIPTTYAGSEMTPVYGITHNEDNIKRKVTVKDVKITPKSVIYDAEWTMGLPPKIAAGSGINAFAHCIEALYSISKNPVSTTIALKGIQLIKTSLLPSCSSSPSLSAKTKMLEGSFFAGLALANVEMGLHHGICHVLGGSAGVSHGDANSVMLPYVMLFNLDETAPELSLAAEAMGINTSKLTDREAGRQAAIQVFDWIKELGLPHRLKDLNVPESDISKLAHLAFMNKTVQNNPKRIESVEQLEHLLMQAWHGEIYSSHSG</sequence>
<evidence type="ECO:0000259" key="3">
    <source>
        <dbReference type="Pfam" id="PF00465"/>
    </source>
</evidence>
<comment type="caution">
    <text evidence="5">The sequence shown here is derived from an EMBL/GenBank/DDBJ whole genome shotgun (WGS) entry which is preliminary data.</text>
</comment>
<dbReference type="Proteomes" id="UP001597301">
    <property type="component" value="Unassembled WGS sequence"/>
</dbReference>
<dbReference type="InterPro" id="IPR056798">
    <property type="entry name" value="ADH_Fe_C"/>
</dbReference>
<proteinExistence type="inferred from homology"/>
<keyword evidence="2" id="KW-0560">Oxidoreductase</keyword>
<feature type="domain" description="Fe-containing alcohol dehydrogenase-like C-terminal" evidence="4">
    <location>
        <begin position="189"/>
        <end position="383"/>
    </location>
</feature>
<dbReference type="PANTHER" id="PTHR11496">
    <property type="entry name" value="ALCOHOL DEHYDROGENASE"/>
    <property type="match status" value="1"/>
</dbReference>
<comment type="similarity">
    <text evidence="1">Belongs to the iron-containing alcohol dehydrogenase family.</text>
</comment>
<keyword evidence="6" id="KW-1185">Reference proteome</keyword>
<evidence type="ECO:0000313" key="5">
    <source>
        <dbReference type="EMBL" id="MFD1707240.1"/>
    </source>
</evidence>
<accession>A0ABW4KGR4</accession>
<feature type="domain" description="Alcohol dehydrogenase iron-type/glycerol dehydrogenase GldA" evidence="3">
    <location>
        <begin position="11"/>
        <end position="176"/>
    </location>
</feature>
<dbReference type="PANTHER" id="PTHR11496:SF102">
    <property type="entry name" value="ALCOHOL DEHYDROGENASE 4"/>
    <property type="match status" value="1"/>
</dbReference>
<dbReference type="EMBL" id="JBHUEO010000029">
    <property type="protein sequence ID" value="MFD1707240.1"/>
    <property type="molecule type" value="Genomic_DNA"/>
</dbReference>
<dbReference type="Gene3D" id="3.40.50.1970">
    <property type="match status" value="1"/>
</dbReference>
<dbReference type="Pfam" id="PF00465">
    <property type="entry name" value="Fe-ADH"/>
    <property type="match status" value="1"/>
</dbReference>
<evidence type="ECO:0000256" key="1">
    <source>
        <dbReference type="ARBA" id="ARBA00007358"/>
    </source>
</evidence>
<reference evidence="6" key="1">
    <citation type="journal article" date="2019" name="Int. J. Syst. Evol. Microbiol.">
        <title>The Global Catalogue of Microorganisms (GCM) 10K type strain sequencing project: providing services to taxonomists for standard genome sequencing and annotation.</title>
        <authorList>
            <consortium name="The Broad Institute Genomics Platform"/>
            <consortium name="The Broad Institute Genome Sequencing Center for Infectious Disease"/>
            <person name="Wu L."/>
            <person name="Ma J."/>
        </authorList>
    </citation>
    <scope>NUCLEOTIDE SEQUENCE [LARGE SCALE GENOMIC DNA]</scope>
    <source>
        <strain evidence="6">CGMCC 1.12295</strain>
    </source>
</reference>
<evidence type="ECO:0000313" key="6">
    <source>
        <dbReference type="Proteomes" id="UP001597301"/>
    </source>
</evidence>
<name>A0ABW4KGR4_9BACI</name>
<organism evidence="5 6">
    <name type="scientific">Siminovitchia sediminis</name>
    <dbReference type="NCBI Taxonomy" id="1274353"/>
    <lineage>
        <taxon>Bacteria</taxon>
        <taxon>Bacillati</taxon>
        <taxon>Bacillota</taxon>
        <taxon>Bacilli</taxon>
        <taxon>Bacillales</taxon>
        <taxon>Bacillaceae</taxon>
        <taxon>Siminovitchia</taxon>
    </lineage>
</organism>
<evidence type="ECO:0000259" key="4">
    <source>
        <dbReference type="Pfam" id="PF25137"/>
    </source>
</evidence>
<dbReference type="Pfam" id="PF25137">
    <property type="entry name" value="ADH_Fe_C"/>
    <property type="match status" value="1"/>
</dbReference>
<dbReference type="InterPro" id="IPR039697">
    <property type="entry name" value="Alcohol_dehydrogenase_Fe"/>
</dbReference>
<gene>
    <name evidence="5" type="ORF">ACFSCZ_10915</name>
</gene>
<dbReference type="InterPro" id="IPR001670">
    <property type="entry name" value="ADH_Fe/GldA"/>
</dbReference>
<dbReference type="SUPFAM" id="SSF56796">
    <property type="entry name" value="Dehydroquinate synthase-like"/>
    <property type="match status" value="1"/>
</dbReference>
<protein>
    <submittedName>
        <fullName evidence="5">Iron-containing alcohol dehydrogenase family protein</fullName>
    </submittedName>
</protein>
<evidence type="ECO:0000256" key="2">
    <source>
        <dbReference type="ARBA" id="ARBA00023002"/>
    </source>
</evidence>
<dbReference type="Gene3D" id="1.20.1090.10">
    <property type="entry name" value="Dehydroquinate synthase-like - alpha domain"/>
    <property type="match status" value="1"/>
</dbReference>